<protein>
    <recommendedName>
        <fullName evidence="4">C2H2-type domain-containing protein</fullName>
    </recommendedName>
</protein>
<accession>A0A4S4L6V8</accession>
<proteinExistence type="predicted"/>
<sequence>MPKSGLTTEAPNTDKSGPELVLPDPLALNMFTSRNNRMRRTTALFFSLNSSLNLRAPSCLRTTTFSMAAPPYVGKSVVNIDAFSQLELEFREQAPYVIPTADLLRLSYVGDVDISRSVDIARIDIVRDVNIVRVDIVNSADIVRSNIVLDVNTVRRVDIVEDVNIVGRIDASVQGCGAETRAATSAAEGGDEKCSAELKSCSPKALSLQEKKTPRTKASDPSGERSCDFEGCTHRSKDAPQLKKHVATHYPASMFCPGCGKIIAGGVYAFKRHFVSATGKSCLRDMNALGLDVEDSALWKYFNFYYLGEMDDYPISNSHLQKLAGVSP</sequence>
<keyword evidence="3" id="KW-1185">Reference proteome</keyword>
<gene>
    <name evidence="2" type="ORF">EW145_g3649</name>
</gene>
<reference evidence="2 3" key="1">
    <citation type="submission" date="2019-02" db="EMBL/GenBank/DDBJ databases">
        <title>Genome sequencing of the rare red list fungi Phellinidium pouzarii.</title>
        <authorList>
            <person name="Buettner E."/>
            <person name="Kellner H."/>
        </authorList>
    </citation>
    <scope>NUCLEOTIDE SEQUENCE [LARGE SCALE GENOMIC DNA]</scope>
    <source>
        <strain evidence="2 3">DSM 108285</strain>
    </source>
</reference>
<evidence type="ECO:0000313" key="2">
    <source>
        <dbReference type="EMBL" id="THH07067.1"/>
    </source>
</evidence>
<comment type="caution">
    <text evidence="2">The sequence shown here is derived from an EMBL/GenBank/DDBJ whole genome shotgun (WGS) entry which is preliminary data.</text>
</comment>
<organism evidence="2 3">
    <name type="scientific">Phellinidium pouzarii</name>
    <dbReference type="NCBI Taxonomy" id="167371"/>
    <lineage>
        <taxon>Eukaryota</taxon>
        <taxon>Fungi</taxon>
        <taxon>Dikarya</taxon>
        <taxon>Basidiomycota</taxon>
        <taxon>Agaricomycotina</taxon>
        <taxon>Agaricomycetes</taxon>
        <taxon>Hymenochaetales</taxon>
        <taxon>Hymenochaetaceae</taxon>
        <taxon>Phellinidium</taxon>
    </lineage>
</organism>
<evidence type="ECO:0008006" key="4">
    <source>
        <dbReference type="Google" id="ProtNLM"/>
    </source>
</evidence>
<dbReference type="Proteomes" id="UP000308199">
    <property type="component" value="Unassembled WGS sequence"/>
</dbReference>
<feature type="region of interest" description="Disordered" evidence="1">
    <location>
        <begin position="205"/>
        <end position="225"/>
    </location>
</feature>
<dbReference type="AlphaFoldDB" id="A0A4S4L6V8"/>
<evidence type="ECO:0000313" key="3">
    <source>
        <dbReference type="Proteomes" id="UP000308199"/>
    </source>
</evidence>
<dbReference type="EMBL" id="SGPK01000161">
    <property type="protein sequence ID" value="THH07067.1"/>
    <property type="molecule type" value="Genomic_DNA"/>
</dbReference>
<name>A0A4S4L6V8_9AGAM</name>
<evidence type="ECO:0000256" key="1">
    <source>
        <dbReference type="SAM" id="MobiDB-lite"/>
    </source>
</evidence>